<comment type="caution">
    <text evidence="1">The sequence shown here is derived from an EMBL/GenBank/DDBJ whole genome shotgun (WGS) entry which is preliminary data.</text>
</comment>
<dbReference type="SUPFAM" id="SSF103025">
    <property type="entry name" value="Folate-binding domain"/>
    <property type="match status" value="1"/>
</dbReference>
<reference evidence="1 2" key="1">
    <citation type="submission" date="2020-07" db="EMBL/GenBank/DDBJ databases">
        <title>Sequencing the genomes of 1000 actinobacteria strains.</title>
        <authorList>
            <person name="Klenk H.-P."/>
        </authorList>
    </citation>
    <scope>NUCLEOTIDE SEQUENCE [LARGE SCALE GENOMIC DNA]</scope>
    <source>
        <strain evidence="1 2">DSM 44065</strain>
    </source>
</reference>
<proteinExistence type="predicted"/>
<dbReference type="GO" id="GO:0008115">
    <property type="term" value="F:sarcosine oxidase activity"/>
    <property type="evidence" value="ECO:0007669"/>
    <property type="project" value="UniProtKB-EC"/>
</dbReference>
<protein>
    <submittedName>
        <fullName evidence="1">Sarcosine oxidase subunit gamma</fullName>
        <ecNumber evidence="1">1.5.3.1</ecNumber>
    </submittedName>
</protein>
<dbReference type="Proteomes" id="UP000587002">
    <property type="component" value="Unassembled WGS sequence"/>
</dbReference>
<dbReference type="EC" id="1.5.3.1" evidence="1"/>
<organism evidence="1 2">
    <name type="scientific">Saccharopolyspora hordei</name>
    <dbReference type="NCBI Taxonomy" id="1838"/>
    <lineage>
        <taxon>Bacteria</taxon>
        <taxon>Bacillati</taxon>
        <taxon>Actinomycetota</taxon>
        <taxon>Actinomycetes</taxon>
        <taxon>Pseudonocardiales</taxon>
        <taxon>Pseudonocardiaceae</taxon>
        <taxon>Saccharopolyspora</taxon>
    </lineage>
</organism>
<keyword evidence="1" id="KW-0560">Oxidoreductase</keyword>
<accession>A0A853AKA1</accession>
<dbReference type="RefSeq" id="WP_179721619.1">
    <property type="nucleotide sequence ID" value="NZ_BAABFH010000001.1"/>
</dbReference>
<dbReference type="InterPro" id="IPR007375">
    <property type="entry name" value="SoxG"/>
</dbReference>
<dbReference type="AlphaFoldDB" id="A0A853AKA1"/>
<dbReference type="Pfam" id="PF04268">
    <property type="entry name" value="SoxG"/>
    <property type="match status" value="1"/>
</dbReference>
<name>A0A853AKA1_9PSEU</name>
<keyword evidence="2" id="KW-1185">Reference proteome</keyword>
<evidence type="ECO:0000313" key="2">
    <source>
        <dbReference type="Proteomes" id="UP000587002"/>
    </source>
</evidence>
<dbReference type="Gene3D" id="3.30.70.1520">
    <property type="entry name" value="Heterotetrameric sarcosine oxidase"/>
    <property type="match status" value="1"/>
</dbReference>
<dbReference type="InterPro" id="IPR027266">
    <property type="entry name" value="TrmE/GcvT-like"/>
</dbReference>
<gene>
    <name evidence="1" type="ORF">HNR68_003088</name>
</gene>
<dbReference type="Gene3D" id="3.30.1360.120">
    <property type="entry name" value="Probable tRNA modification gtpase trme, domain 1"/>
    <property type="match status" value="1"/>
</dbReference>
<dbReference type="EMBL" id="JACCFJ010000001">
    <property type="protein sequence ID" value="NYI84458.1"/>
    <property type="molecule type" value="Genomic_DNA"/>
</dbReference>
<evidence type="ECO:0000313" key="1">
    <source>
        <dbReference type="EMBL" id="NYI84458.1"/>
    </source>
</evidence>
<sequence>MAEPLHATHPLEPWRAALAELTWAVDGLVVKPEDPVAATDLRTAPTGPGAEAVEHALGSPLPVQPGTWTATADGQVIWLGPDEWLVTSGTSRPHELEEALRKVVAEHGGAAVDVTAQRTTIRLSGRLARELLSFGCSIDLRPASFPRGSCAQTTVGRAGVLVVALGDGDDFRLFVRSSFAGYLADWLLDAAQEFR</sequence>